<evidence type="ECO:0000313" key="7">
    <source>
        <dbReference type="Proteomes" id="UP001168363"/>
    </source>
</evidence>
<dbReference type="CDD" id="cd00338">
    <property type="entry name" value="Ser_Recombinase"/>
    <property type="match status" value="1"/>
</dbReference>
<dbReference type="PROSITE" id="PS51736">
    <property type="entry name" value="RECOMBINASES_3"/>
    <property type="match status" value="1"/>
</dbReference>
<comment type="caution">
    <text evidence="6">The sequence shown here is derived from an EMBL/GenBank/DDBJ whole genome shotgun (WGS) entry which is preliminary data.</text>
</comment>
<dbReference type="PROSITE" id="PS00397">
    <property type="entry name" value="RECOMBINASES_1"/>
    <property type="match status" value="1"/>
</dbReference>
<dbReference type="RefSeq" id="WP_302705684.1">
    <property type="nucleotide sequence ID" value="NZ_JAULSC010000002.1"/>
</dbReference>
<proteinExistence type="predicted"/>
<reference evidence="6" key="1">
    <citation type="submission" date="2023-06" db="EMBL/GenBank/DDBJ databases">
        <title>Genome sequence of Nocardioides sp. SOB44.</title>
        <authorList>
            <person name="Zhang G."/>
        </authorList>
    </citation>
    <scope>NUCLEOTIDE SEQUENCE</scope>
    <source>
        <strain evidence="6">SOB44</strain>
    </source>
</reference>
<dbReference type="SMART" id="SM00857">
    <property type="entry name" value="Resolvase"/>
    <property type="match status" value="1"/>
</dbReference>
<sequence length="224" mass="23961">MKKRNRSAVVIGYCRVSTEEQALSGLGLADQRAAIGAEAQRRGWDAVEYVTDDGYSAKSLARPGITDALDRLRAGKAGVLVVSKLDRLSRSLLDFAGLMAQAEHEGWQLVVLDMAVDTTTPSGQLMASVMASFAEYERRIIGQRTSAAMQQLKAQGVRLGRPRVMAQEVTERIVKEREGGRTLAAIAEGLNAESVPTARGGAKWYPSTVKAVLTSASLDAVAVA</sequence>
<dbReference type="InterPro" id="IPR036162">
    <property type="entry name" value="Resolvase-like_N_sf"/>
</dbReference>
<dbReference type="InterPro" id="IPR050639">
    <property type="entry name" value="SSR_resolvase"/>
</dbReference>
<dbReference type="InterPro" id="IPR006118">
    <property type="entry name" value="Recombinase_CS"/>
</dbReference>
<dbReference type="EMBL" id="JAULSC010000002">
    <property type="protein sequence ID" value="MDO3394667.1"/>
    <property type="molecule type" value="Genomic_DNA"/>
</dbReference>
<accession>A0ABT8TQU1</accession>
<dbReference type="Pfam" id="PF07508">
    <property type="entry name" value="Recombinase"/>
    <property type="match status" value="1"/>
</dbReference>
<organism evidence="6 7">
    <name type="scientific">Nocardioides cremeus</name>
    <dbReference type="NCBI Taxonomy" id="3058044"/>
    <lineage>
        <taxon>Bacteria</taxon>
        <taxon>Bacillati</taxon>
        <taxon>Actinomycetota</taxon>
        <taxon>Actinomycetes</taxon>
        <taxon>Propionibacteriales</taxon>
        <taxon>Nocardioidaceae</taxon>
        <taxon>Nocardioides</taxon>
    </lineage>
</organism>
<evidence type="ECO:0000256" key="2">
    <source>
        <dbReference type="ARBA" id="ARBA00023125"/>
    </source>
</evidence>
<feature type="domain" description="Resolvase/invertase-type recombinase catalytic" evidence="5">
    <location>
        <begin position="9"/>
        <end position="156"/>
    </location>
</feature>
<evidence type="ECO:0000256" key="4">
    <source>
        <dbReference type="PROSITE-ProRule" id="PRU10137"/>
    </source>
</evidence>
<gene>
    <name evidence="6" type="ORF">QWJ41_02955</name>
</gene>
<dbReference type="Proteomes" id="UP001168363">
    <property type="component" value="Unassembled WGS sequence"/>
</dbReference>
<dbReference type="PANTHER" id="PTHR30461:SF2">
    <property type="entry name" value="SERINE RECOMBINASE PINE-RELATED"/>
    <property type="match status" value="1"/>
</dbReference>
<dbReference type="Gene3D" id="3.40.50.1390">
    <property type="entry name" value="Resolvase, N-terminal catalytic domain"/>
    <property type="match status" value="1"/>
</dbReference>
<keyword evidence="2" id="KW-0238">DNA-binding</keyword>
<dbReference type="InterPro" id="IPR011109">
    <property type="entry name" value="DNA_bind_recombinase_dom"/>
</dbReference>
<keyword evidence="1" id="KW-0229">DNA integration</keyword>
<dbReference type="SUPFAM" id="SSF53041">
    <property type="entry name" value="Resolvase-like"/>
    <property type="match status" value="1"/>
</dbReference>
<keyword evidence="3" id="KW-0233">DNA recombination</keyword>
<dbReference type="PANTHER" id="PTHR30461">
    <property type="entry name" value="DNA-INVERTASE FROM LAMBDOID PROPHAGE"/>
    <property type="match status" value="1"/>
</dbReference>
<evidence type="ECO:0000256" key="3">
    <source>
        <dbReference type="ARBA" id="ARBA00023172"/>
    </source>
</evidence>
<dbReference type="InterPro" id="IPR006119">
    <property type="entry name" value="Resolv_N"/>
</dbReference>
<keyword evidence="7" id="KW-1185">Reference proteome</keyword>
<evidence type="ECO:0000256" key="1">
    <source>
        <dbReference type="ARBA" id="ARBA00022908"/>
    </source>
</evidence>
<evidence type="ECO:0000259" key="5">
    <source>
        <dbReference type="PROSITE" id="PS51736"/>
    </source>
</evidence>
<protein>
    <submittedName>
        <fullName evidence="6">Recombinase family protein</fullName>
    </submittedName>
</protein>
<feature type="active site" description="O-(5'-phospho-DNA)-serine intermediate" evidence="4">
    <location>
        <position position="17"/>
    </location>
</feature>
<evidence type="ECO:0000313" key="6">
    <source>
        <dbReference type="EMBL" id="MDO3394667.1"/>
    </source>
</evidence>
<dbReference type="Pfam" id="PF00239">
    <property type="entry name" value="Resolvase"/>
    <property type="match status" value="1"/>
</dbReference>
<name>A0ABT8TQU1_9ACTN</name>